<dbReference type="AlphaFoldDB" id="A0A8K0RVI2"/>
<dbReference type="Proteomes" id="UP000813427">
    <property type="component" value="Unassembled WGS sequence"/>
</dbReference>
<organism evidence="9 10">
    <name type="scientific">Fusarium tricinctum</name>
    <dbReference type="NCBI Taxonomy" id="61284"/>
    <lineage>
        <taxon>Eukaryota</taxon>
        <taxon>Fungi</taxon>
        <taxon>Dikarya</taxon>
        <taxon>Ascomycota</taxon>
        <taxon>Pezizomycotina</taxon>
        <taxon>Sordariomycetes</taxon>
        <taxon>Hypocreomycetidae</taxon>
        <taxon>Hypocreales</taxon>
        <taxon>Nectriaceae</taxon>
        <taxon>Fusarium</taxon>
        <taxon>Fusarium tricinctum species complex</taxon>
    </lineage>
</organism>
<dbReference type="GO" id="GO:0005737">
    <property type="term" value="C:cytoplasm"/>
    <property type="evidence" value="ECO:0007669"/>
    <property type="project" value="TreeGrafter"/>
</dbReference>
<keyword evidence="4" id="KW-0223">Dioxygenase</keyword>
<evidence type="ECO:0000256" key="5">
    <source>
        <dbReference type="ARBA" id="ARBA00023002"/>
    </source>
</evidence>
<dbReference type="GO" id="GO:0016706">
    <property type="term" value="F:2-oxoglutarate-dependent dioxygenase activity"/>
    <property type="evidence" value="ECO:0007669"/>
    <property type="project" value="TreeGrafter"/>
</dbReference>
<dbReference type="SUPFAM" id="SSF51197">
    <property type="entry name" value="Clavaminate synthase-like"/>
    <property type="match status" value="1"/>
</dbReference>
<reference evidence="9" key="1">
    <citation type="journal article" date="2021" name="Nat. Commun.">
        <title>Genetic determinants of endophytism in the Arabidopsis root mycobiome.</title>
        <authorList>
            <person name="Mesny F."/>
            <person name="Miyauchi S."/>
            <person name="Thiergart T."/>
            <person name="Pickel B."/>
            <person name="Atanasova L."/>
            <person name="Karlsson M."/>
            <person name="Huettel B."/>
            <person name="Barry K.W."/>
            <person name="Haridas S."/>
            <person name="Chen C."/>
            <person name="Bauer D."/>
            <person name="Andreopoulos W."/>
            <person name="Pangilinan J."/>
            <person name="LaButti K."/>
            <person name="Riley R."/>
            <person name="Lipzen A."/>
            <person name="Clum A."/>
            <person name="Drula E."/>
            <person name="Henrissat B."/>
            <person name="Kohler A."/>
            <person name="Grigoriev I.V."/>
            <person name="Martin F.M."/>
            <person name="Hacquard S."/>
        </authorList>
    </citation>
    <scope>NUCLEOTIDE SEQUENCE</scope>
    <source>
        <strain evidence="9">MPI-SDFR-AT-0068</strain>
    </source>
</reference>
<accession>A0A8K0RVI2</accession>
<evidence type="ECO:0000256" key="1">
    <source>
        <dbReference type="ARBA" id="ARBA00001954"/>
    </source>
</evidence>
<comment type="cofactor">
    <cofactor evidence="1">
        <name>Fe(2+)</name>
        <dbReference type="ChEBI" id="CHEBI:29033"/>
    </cofactor>
</comment>
<evidence type="ECO:0000313" key="9">
    <source>
        <dbReference type="EMBL" id="KAH7241373.1"/>
    </source>
</evidence>
<gene>
    <name evidence="9" type="ORF">BKA59DRAFT_512898</name>
</gene>
<dbReference type="PANTHER" id="PTHR30468:SF10">
    <property type="entry name" value="TAUD_TFDA-LIKE DOMAIN-CONTAINING PROTEIN"/>
    <property type="match status" value="1"/>
</dbReference>
<dbReference type="PANTHER" id="PTHR30468">
    <property type="entry name" value="ALPHA-KETOGLUTARATE-DEPENDENT SULFONATE DIOXYGENASE"/>
    <property type="match status" value="1"/>
</dbReference>
<comment type="caution">
    <text evidence="9">The sequence shown here is derived from an EMBL/GenBank/DDBJ whole genome shotgun (WGS) entry which is preliminary data.</text>
</comment>
<evidence type="ECO:0000313" key="10">
    <source>
        <dbReference type="Proteomes" id="UP000813427"/>
    </source>
</evidence>
<evidence type="ECO:0000256" key="6">
    <source>
        <dbReference type="ARBA" id="ARBA00023004"/>
    </source>
</evidence>
<evidence type="ECO:0000256" key="2">
    <source>
        <dbReference type="ARBA" id="ARBA00005896"/>
    </source>
</evidence>
<evidence type="ECO:0000256" key="7">
    <source>
        <dbReference type="SAM" id="MobiDB-lite"/>
    </source>
</evidence>
<name>A0A8K0RVI2_9HYPO</name>
<dbReference type="EMBL" id="JAGPXF010000005">
    <property type="protein sequence ID" value="KAH7241373.1"/>
    <property type="molecule type" value="Genomic_DNA"/>
</dbReference>
<dbReference type="Gene3D" id="3.60.130.10">
    <property type="entry name" value="Clavaminate synthase-like"/>
    <property type="match status" value="1"/>
</dbReference>
<evidence type="ECO:0000256" key="3">
    <source>
        <dbReference type="ARBA" id="ARBA00022723"/>
    </source>
</evidence>
<dbReference type="InterPro" id="IPR042098">
    <property type="entry name" value="TauD-like_sf"/>
</dbReference>
<dbReference type="Pfam" id="PF02668">
    <property type="entry name" value="TauD"/>
    <property type="match status" value="1"/>
</dbReference>
<dbReference type="InterPro" id="IPR003819">
    <property type="entry name" value="TauD/TfdA-like"/>
</dbReference>
<sequence length="366" mass="40757">MTLTQTQSQEAKASAPHRNTITLNNGNGFTKPFQLLGLWDEYKQSEITPLIGNIFEDVNLSEVLRSPDCDAKLADLAVLISRRGLCVFPKQTDLSVPDQKLLCRKLGQLSTRPYASDLWIHPVNQTLLPDGTLDGEVMSPSRDPKKKLYTKEGGYATATAKNQSRADGWHTDGSFEHVPADYTLLHMKMCPGTGGDTLFASAYEAYDLLSAPMQQMLEGLQATFMPPHHSPELIEDRLWPGSRGAPENVGSDLRATHPCIRTNPVTGWKGLYAFGHHLERIEGLGNVENNMMLEFLQRLITENHQIQARVKWAQDDLVIWDNRAVYHCATYDYGGTGIRKANRVCGCGEVPYLDPRSSGRRHALGI</sequence>
<proteinExistence type="inferred from homology"/>
<comment type="similarity">
    <text evidence="2">Belongs to the TfdA dioxygenase family.</text>
</comment>
<keyword evidence="3" id="KW-0479">Metal-binding</keyword>
<protein>
    <recommendedName>
        <fullName evidence="8">TauD/TfdA-like domain-containing protein</fullName>
    </recommendedName>
</protein>
<keyword evidence="10" id="KW-1185">Reference proteome</keyword>
<evidence type="ECO:0000259" key="8">
    <source>
        <dbReference type="Pfam" id="PF02668"/>
    </source>
</evidence>
<dbReference type="GO" id="GO:0046872">
    <property type="term" value="F:metal ion binding"/>
    <property type="evidence" value="ECO:0007669"/>
    <property type="project" value="UniProtKB-KW"/>
</dbReference>
<dbReference type="InterPro" id="IPR051323">
    <property type="entry name" value="AtsK-like"/>
</dbReference>
<keyword evidence="5" id="KW-0560">Oxidoreductase</keyword>
<evidence type="ECO:0000256" key="4">
    <source>
        <dbReference type="ARBA" id="ARBA00022964"/>
    </source>
</evidence>
<feature type="domain" description="TauD/TfdA-like" evidence="8">
    <location>
        <begin position="47"/>
        <end position="343"/>
    </location>
</feature>
<feature type="region of interest" description="Disordered" evidence="7">
    <location>
        <begin position="1"/>
        <end position="23"/>
    </location>
</feature>
<dbReference type="OrthoDB" id="10257314at2759"/>
<keyword evidence="6" id="KW-0408">Iron</keyword>